<dbReference type="InParanoid" id="A0A165EQ10"/>
<dbReference type="GeneID" id="63818254"/>
<evidence type="ECO:0000313" key="1">
    <source>
        <dbReference type="EMBL" id="KZT07524.1"/>
    </source>
</evidence>
<dbReference type="EMBL" id="KV427619">
    <property type="protein sequence ID" value="KZT07524.1"/>
    <property type="molecule type" value="Genomic_DNA"/>
</dbReference>
<proteinExistence type="predicted"/>
<organism evidence="1 2">
    <name type="scientific">Laetiporus sulphureus 93-53</name>
    <dbReference type="NCBI Taxonomy" id="1314785"/>
    <lineage>
        <taxon>Eukaryota</taxon>
        <taxon>Fungi</taxon>
        <taxon>Dikarya</taxon>
        <taxon>Basidiomycota</taxon>
        <taxon>Agaricomycotina</taxon>
        <taxon>Agaricomycetes</taxon>
        <taxon>Polyporales</taxon>
        <taxon>Laetiporus</taxon>
    </lineage>
</organism>
<accession>A0A165EQ10</accession>
<protein>
    <submittedName>
        <fullName evidence="1">Uncharacterized protein</fullName>
    </submittedName>
</protein>
<sequence length="86" mass="9415">MAMHFSHSFMVYIIRPRSTHQLYTVERLFAVSPSTSTQPVLASTATSILRLRPVAPSNVGTPGPPVPSAPRLRGRARLRCGNTLMV</sequence>
<dbReference type="Proteomes" id="UP000076871">
    <property type="component" value="Unassembled WGS sequence"/>
</dbReference>
<reference evidence="1 2" key="1">
    <citation type="journal article" date="2016" name="Mol. Biol. Evol.">
        <title>Comparative Genomics of Early-Diverging Mushroom-Forming Fungi Provides Insights into the Origins of Lignocellulose Decay Capabilities.</title>
        <authorList>
            <person name="Nagy L.G."/>
            <person name="Riley R."/>
            <person name="Tritt A."/>
            <person name="Adam C."/>
            <person name="Daum C."/>
            <person name="Floudas D."/>
            <person name="Sun H."/>
            <person name="Yadav J.S."/>
            <person name="Pangilinan J."/>
            <person name="Larsson K.H."/>
            <person name="Matsuura K."/>
            <person name="Barry K."/>
            <person name="Labutti K."/>
            <person name="Kuo R."/>
            <person name="Ohm R.A."/>
            <person name="Bhattacharya S.S."/>
            <person name="Shirouzu T."/>
            <person name="Yoshinaga Y."/>
            <person name="Martin F.M."/>
            <person name="Grigoriev I.V."/>
            <person name="Hibbett D.S."/>
        </authorList>
    </citation>
    <scope>NUCLEOTIDE SEQUENCE [LARGE SCALE GENOMIC DNA]</scope>
    <source>
        <strain evidence="1 2">93-53</strain>
    </source>
</reference>
<gene>
    <name evidence="1" type="ORF">LAESUDRAFT_114175</name>
</gene>
<name>A0A165EQ10_9APHY</name>
<keyword evidence="2" id="KW-1185">Reference proteome</keyword>
<evidence type="ECO:0000313" key="2">
    <source>
        <dbReference type="Proteomes" id="UP000076871"/>
    </source>
</evidence>
<dbReference type="AlphaFoldDB" id="A0A165EQ10"/>
<dbReference type="RefSeq" id="XP_040765264.1">
    <property type="nucleotide sequence ID" value="XM_040901222.1"/>
</dbReference>